<dbReference type="GO" id="GO:0008270">
    <property type="term" value="F:zinc ion binding"/>
    <property type="evidence" value="ECO:0007669"/>
    <property type="project" value="InterPro"/>
</dbReference>
<dbReference type="InterPro" id="IPR036864">
    <property type="entry name" value="Zn2-C6_fun-type_DNA-bd_sf"/>
</dbReference>
<dbReference type="Proteomes" id="UP000053095">
    <property type="component" value="Unassembled WGS sequence"/>
</dbReference>
<evidence type="ECO:0000259" key="6">
    <source>
        <dbReference type="Pfam" id="PF00172"/>
    </source>
</evidence>
<organism evidence="7 8">
    <name type="scientific">Talaromyces pinophilus</name>
    <name type="common">Penicillium pinophilum</name>
    <dbReference type="NCBI Taxonomy" id="128442"/>
    <lineage>
        <taxon>Eukaryota</taxon>
        <taxon>Fungi</taxon>
        <taxon>Dikarya</taxon>
        <taxon>Ascomycota</taxon>
        <taxon>Pezizomycotina</taxon>
        <taxon>Eurotiomycetes</taxon>
        <taxon>Eurotiomycetidae</taxon>
        <taxon>Eurotiales</taxon>
        <taxon>Trichocomaceae</taxon>
        <taxon>Talaromyces</taxon>
        <taxon>Talaromyces sect. Talaromyces</taxon>
    </lineage>
</organism>
<keyword evidence="2" id="KW-0238">DNA-binding</keyword>
<feature type="domain" description="Zn(2)-C6 fungal-type" evidence="6">
    <location>
        <begin position="7"/>
        <end position="36"/>
    </location>
</feature>
<sequence>MYVTTSRSRKTRCDGAKPQCSFCEDLDIECNYRRPVEQTRRPETGIEDVLVRVEDQLQVLHRIEALLVNPFPHSPGSDRISTAVGPIIPGGTYRGLSQVSSPSVYNSQPLHQQQEQTTSPAATLDPDSVASTRIFQTGWADFQNFESRPPLNHIYFDEGDEYALRENRRGEGFVLASSSVGSLDSLDLSPRAVWRYQHHFARNLLSWIPLFDQHFLVSLLEKATLSHFSENESSTALALLILALGALSNDDGNTNDDPAGFAGFEYFVHGSRLAAHMTNFTSNIILIQCHVLTSYAIRMPSFYLKCDVANWLG</sequence>
<gene>
    <name evidence="7" type="ORF">TCE0_044r16788</name>
</gene>
<keyword evidence="4" id="KW-0539">Nucleus</keyword>
<feature type="region of interest" description="Disordered" evidence="5">
    <location>
        <begin position="98"/>
        <end position="125"/>
    </location>
</feature>
<dbReference type="InterPro" id="IPR053181">
    <property type="entry name" value="EcdB-like_regulator"/>
</dbReference>
<feature type="compositionally biased region" description="Polar residues" evidence="5">
    <location>
        <begin position="98"/>
        <end position="121"/>
    </location>
</feature>
<evidence type="ECO:0000313" key="8">
    <source>
        <dbReference type="Proteomes" id="UP000053095"/>
    </source>
</evidence>
<evidence type="ECO:0000313" key="7">
    <source>
        <dbReference type="EMBL" id="GAM42633.1"/>
    </source>
</evidence>
<evidence type="ECO:0000256" key="1">
    <source>
        <dbReference type="ARBA" id="ARBA00023015"/>
    </source>
</evidence>
<dbReference type="SUPFAM" id="SSF57701">
    <property type="entry name" value="Zn2/Cys6 DNA-binding domain"/>
    <property type="match status" value="1"/>
</dbReference>
<dbReference type="Pfam" id="PF00172">
    <property type="entry name" value="Zn_clus"/>
    <property type="match status" value="1"/>
</dbReference>
<accession>A0A478ECU0</accession>
<dbReference type="PANTHER" id="PTHR47785">
    <property type="entry name" value="ZN(II)2CYS6 TRANSCRIPTION FACTOR (EUROFUNG)-RELATED-RELATED"/>
    <property type="match status" value="1"/>
</dbReference>
<proteinExistence type="predicted"/>
<evidence type="ECO:0000256" key="5">
    <source>
        <dbReference type="SAM" id="MobiDB-lite"/>
    </source>
</evidence>
<keyword evidence="8" id="KW-1185">Reference proteome</keyword>
<evidence type="ECO:0000256" key="2">
    <source>
        <dbReference type="ARBA" id="ARBA00023125"/>
    </source>
</evidence>
<dbReference type="AlphaFoldDB" id="A0A478ECU0"/>
<keyword evidence="3" id="KW-0804">Transcription</keyword>
<keyword evidence="1" id="KW-0805">Transcription regulation</keyword>
<dbReference type="GO" id="GO:0000981">
    <property type="term" value="F:DNA-binding transcription factor activity, RNA polymerase II-specific"/>
    <property type="evidence" value="ECO:0007669"/>
    <property type="project" value="InterPro"/>
</dbReference>
<dbReference type="EMBL" id="DF933840">
    <property type="protein sequence ID" value="GAM42633.1"/>
    <property type="molecule type" value="Genomic_DNA"/>
</dbReference>
<name>A0A478ECU0_TALPI</name>
<dbReference type="CDD" id="cd00067">
    <property type="entry name" value="GAL4"/>
    <property type="match status" value="1"/>
</dbReference>
<dbReference type="InterPro" id="IPR001138">
    <property type="entry name" value="Zn2Cys6_DnaBD"/>
</dbReference>
<evidence type="ECO:0000256" key="4">
    <source>
        <dbReference type="ARBA" id="ARBA00023242"/>
    </source>
</evidence>
<protein>
    <recommendedName>
        <fullName evidence="6">Zn(2)-C6 fungal-type domain-containing protein</fullName>
    </recommendedName>
</protein>
<evidence type="ECO:0000256" key="3">
    <source>
        <dbReference type="ARBA" id="ARBA00023163"/>
    </source>
</evidence>
<dbReference type="Gene3D" id="4.10.240.10">
    <property type="entry name" value="Zn(2)-C6 fungal-type DNA-binding domain"/>
    <property type="match status" value="1"/>
</dbReference>
<reference evidence="8" key="1">
    <citation type="journal article" date="2015" name="Genome Announc.">
        <title>Draft genome sequence of Talaromyces cellulolyticus strain Y-94, a source of lignocellulosic biomass-degrading enzymes.</title>
        <authorList>
            <person name="Fujii T."/>
            <person name="Koike H."/>
            <person name="Sawayama S."/>
            <person name="Yano S."/>
            <person name="Inoue H."/>
        </authorList>
    </citation>
    <scope>NUCLEOTIDE SEQUENCE [LARGE SCALE GENOMIC DNA]</scope>
    <source>
        <strain evidence="8">Y-94</strain>
    </source>
</reference>
<dbReference type="GO" id="GO:0003677">
    <property type="term" value="F:DNA binding"/>
    <property type="evidence" value="ECO:0007669"/>
    <property type="project" value="UniProtKB-KW"/>
</dbReference>